<evidence type="ECO:0000313" key="6">
    <source>
        <dbReference type="EMBL" id="ORV53479.1"/>
    </source>
</evidence>
<feature type="binding site" evidence="4">
    <location>
        <position position="20"/>
    </location>
    <ligand>
        <name>heme b</name>
        <dbReference type="ChEBI" id="CHEBI:60344"/>
    </ligand>
</feature>
<dbReference type="EMBL" id="LQOT01000007">
    <property type="protein sequence ID" value="ORV53479.1"/>
    <property type="molecule type" value="Genomic_DNA"/>
</dbReference>
<dbReference type="PIRSF" id="PIRSF000343">
    <property type="entry name" value="Haem_Oase"/>
    <property type="match status" value="1"/>
</dbReference>
<dbReference type="GO" id="GO:0006788">
    <property type="term" value="P:heme oxidation"/>
    <property type="evidence" value="ECO:0007669"/>
    <property type="project" value="InterPro"/>
</dbReference>
<reference evidence="6 7" key="1">
    <citation type="submission" date="2016-01" db="EMBL/GenBank/DDBJ databases">
        <title>The new phylogeny of the genus Mycobacterium.</title>
        <authorList>
            <person name="Tarcisio F."/>
            <person name="Conor M."/>
            <person name="Antonella G."/>
            <person name="Elisabetta G."/>
            <person name="Giulia F.S."/>
            <person name="Sara T."/>
            <person name="Anna F."/>
            <person name="Clotilde B."/>
            <person name="Roberto B."/>
            <person name="Veronica D.S."/>
            <person name="Fabio R."/>
            <person name="Monica P."/>
            <person name="Olivier J."/>
            <person name="Enrico T."/>
            <person name="Nicola S."/>
        </authorList>
    </citation>
    <scope>NUCLEOTIDE SEQUENCE [LARGE SCALE GENOMIC DNA]</scope>
    <source>
        <strain evidence="6 7">ATCC 27353</strain>
    </source>
</reference>
<dbReference type="InterPro" id="IPR016084">
    <property type="entry name" value="Haem_Oase-like_multi-hlx"/>
</dbReference>
<dbReference type="GO" id="GO:0046872">
    <property type="term" value="F:metal ion binding"/>
    <property type="evidence" value="ECO:0007669"/>
    <property type="project" value="UniProtKB-KW"/>
</dbReference>
<protein>
    <submittedName>
        <fullName evidence="6">Heme oxygenase</fullName>
    </submittedName>
</protein>
<keyword evidence="2 5" id="KW-0479">Metal-binding</keyword>
<dbReference type="STRING" id="188915.AWC02_01910"/>
<dbReference type="PANTHER" id="PTHR10720:SF0">
    <property type="entry name" value="HEME OXYGENASE"/>
    <property type="match status" value="1"/>
</dbReference>
<feature type="binding site" evidence="4">
    <location>
        <position position="175"/>
    </location>
    <ligand>
        <name>heme b</name>
        <dbReference type="ChEBI" id="CHEBI:60344"/>
    </ligand>
</feature>
<evidence type="ECO:0000256" key="3">
    <source>
        <dbReference type="ARBA" id="ARBA00023004"/>
    </source>
</evidence>
<organism evidence="6 7">
    <name type="scientific">Mycolicibacter engbaekii</name>
    <dbReference type="NCBI Taxonomy" id="188915"/>
    <lineage>
        <taxon>Bacteria</taxon>
        <taxon>Bacillati</taxon>
        <taxon>Actinomycetota</taxon>
        <taxon>Actinomycetes</taxon>
        <taxon>Mycobacteriales</taxon>
        <taxon>Mycobacteriaceae</taxon>
        <taxon>Mycolicibacter</taxon>
    </lineage>
</organism>
<gene>
    <name evidence="6" type="ORF">AWC02_01910</name>
</gene>
<evidence type="ECO:0000256" key="5">
    <source>
        <dbReference type="PIRSR" id="PIRSR000343-2"/>
    </source>
</evidence>
<dbReference type="RefSeq" id="WP_085126402.1">
    <property type="nucleotide sequence ID" value="NZ_LQOT01000007.1"/>
</dbReference>
<name>A0A1X1U9X9_9MYCO</name>
<dbReference type="PRINTS" id="PR00088">
    <property type="entry name" value="HAEMOXYGNASE"/>
</dbReference>
<dbReference type="Proteomes" id="UP000193465">
    <property type="component" value="Unassembled WGS sequence"/>
</dbReference>
<dbReference type="SUPFAM" id="SSF48613">
    <property type="entry name" value="Heme oxygenase-like"/>
    <property type="match status" value="1"/>
</dbReference>
<keyword evidence="1 4" id="KW-0349">Heme</keyword>
<dbReference type="InterPro" id="IPR016053">
    <property type="entry name" value="Haem_Oase-like"/>
</dbReference>
<evidence type="ECO:0000313" key="7">
    <source>
        <dbReference type="Proteomes" id="UP000193465"/>
    </source>
</evidence>
<dbReference type="Pfam" id="PF01126">
    <property type="entry name" value="Heme_oxygenase"/>
    <property type="match status" value="1"/>
</dbReference>
<proteinExistence type="predicted"/>
<keyword evidence="3 5" id="KW-0408">Iron</keyword>
<dbReference type="GO" id="GO:0042167">
    <property type="term" value="P:heme catabolic process"/>
    <property type="evidence" value="ECO:0007669"/>
    <property type="project" value="TreeGrafter"/>
</dbReference>
<evidence type="ECO:0000256" key="4">
    <source>
        <dbReference type="PIRSR" id="PIRSR000343-1"/>
    </source>
</evidence>
<dbReference type="GO" id="GO:0004392">
    <property type="term" value="F:heme oxygenase (decyclizing) activity"/>
    <property type="evidence" value="ECO:0007669"/>
    <property type="project" value="InterPro"/>
</dbReference>
<feature type="binding site" description="axial binding residue" evidence="5">
    <location>
        <position position="27"/>
    </location>
    <ligand>
        <name>heme b</name>
        <dbReference type="ChEBI" id="CHEBI:60344"/>
    </ligand>
    <ligandPart>
        <name>Fe</name>
        <dbReference type="ChEBI" id="CHEBI:18248"/>
    </ligandPart>
</feature>
<keyword evidence="7" id="KW-1185">Reference proteome</keyword>
<comment type="caution">
    <text evidence="6">The sequence shown here is derived from an EMBL/GenBank/DDBJ whole genome shotgun (WGS) entry which is preliminary data.</text>
</comment>
<dbReference type="PANTHER" id="PTHR10720">
    <property type="entry name" value="HEME OXYGENASE"/>
    <property type="match status" value="1"/>
</dbReference>
<feature type="binding site" evidence="4">
    <location>
        <position position="130"/>
    </location>
    <ligand>
        <name>heme b</name>
        <dbReference type="ChEBI" id="CHEBI:60344"/>
    </ligand>
</feature>
<evidence type="ECO:0000256" key="1">
    <source>
        <dbReference type="ARBA" id="ARBA00022617"/>
    </source>
</evidence>
<dbReference type="GO" id="GO:0020037">
    <property type="term" value="F:heme binding"/>
    <property type="evidence" value="ECO:0007669"/>
    <property type="project" value="TreeGrafter"/>
</dbReference>
<dbReference type="CDD" id="cd19165">
    <property type="entry name" value="HemeO"/>
    <property type="match status" value="1"/>
</dbReference>
<evidence type="ECO:0000256" key="2">
    <source>
        <dbReference type="ARBA" id="ARBA00022723"/>
    </source>
</evidence>
<sequence>MSMQAQVDPDALRSLSTAMREGSQAAHDAAEASPFVSELMGGNVNEQGYADYLARLRMIYAALEEAVRQRRDSPLVASVYDPELERVAALDSDLDFWTNGTARAVDSPAAQAYCERIAIASDGALLAHHYTRYLGDLSGGQAIGRVLDRTFGLDGAGLAFYEFPVRAKPYKDAYRARLDNLGLTPDEIDGVVDEVRFAFGLNQDLFDELAGNLAAYRRADVSR</sequence>
<dbReference type="InterPro" id="IPR002051">
    <property type="entry name" value="Haem_Oase"/>
</dbReference>
<dbReference type="GO" id="GO:0006979">
    <property type="term" value="P:response to oxidative stress"/>
    <property type="evidence" value="ECO:0007669"/>
    <property type="project" value="TreeGrafter"/>
</dbReference>
<accession>A0A1X1U9X9</accession>
<dbReference type="Gene3D" id="1.20.910.10">
    <property type="entry name" value="Heme oxygenase-like"/>
    <property type="match status" value="1"/>
</dbReference>
<dbReference type="AlphaFoldDB" id="A0A1X1U9X9"/>